<organism evidence="1">
    <name type="scientific">Anguilla anguilla</name>
    <name type="common">European freshwater eel</name>
    <name type="synonym">Muraena anguilla</name>
    <dbReference type="NCBI Taxonomy" id="7936"/>
    <lineage>
        <taxon>Eukaryota</taxon>
        <taxon>Metazoa</taxon>
        <taxon>Chordata</taxon>
        <taxon>Craniata</taxon>
        <taxon>Vertebrata</taxon>
        <taxon>Euteleostomi</taxon>
        <taxon>Actinopterygii</taxon>
        <taxon>Neopterygii</taxon>
        <taxon>Teleostei</taxon>
        <taxon>Anguilliformes</taxon>
        <taxon>Anguillidae</taxon>
        <taxon>Anguilla</taxon>
    </lineage>
</organism>
<reference evidence="1" key="2">
    <citation type="journal article" date="2015" name="Fish Shellfish Immunol.">
        <title>Early steps in the European eel (Anguilla anguilla)-Vibrio vulnificus interaction in the gills: Role of the RtxA13 toxin.</title>
        <authorList>
            <person name="Callol A."/>
            <person name="Pajuelo D."/>
            <person name="Ebbesson L."/>
            <person name="Teles M."/>
            <person name="MacKenzie S."/>
            <person name="Amaro C."/>
        </authorList>
    </citation>
    <scope>NUCLEOTIDE SEQUENCE</scope>
</reference>
<dbReference type="AlphaFoldDB" id="A0A0E9P6H8"/>
<proteinExistence type="predicted"/>
<accession>A0A0E9P6H8</accession>
<protein>
    <submittedName>
        <fullName evidence="1">Uncharacterized protein</fullName>
    </submittedName>
</protein>
<reference evidence="1" key="1">
    <citation type="submission" date="2014-11" db="EMBL/GenBank/DDBJ databases">
        <authorList>
            <person name="Amaro Gonzalez C."/>
        </authorList>
    </citation>
    <scope>NUCLEOTIDE SEQUENCE</scope>
</reference>
<name>A0A0E9P6H8_ANGAN</name>
<evidence type="ECO:0000313" key="1">
    <source>
        <dbReference type="EMBL" id="JAH00089.1"/>
    </source>
</evidence>
<sequence length="58" mass="6897">MNCLRRQALTSDEEVHTAVNSLLYFCYILKTVCCIANLWSELNFRSSTHQCWYGWYVD</sequence>
<dbReference type="EMBL" id="GBXM01108488">
    <property type="protein sequence ID" value="JAH00089.1"/>
    <property type="molecule type" value="Transcribed_RNA"/>
</dbReference>